<dbReference type="EMBL" id="BMDO01000013">
    <property type="protein sequence ID" value="GGI52437.1"/>
    <property type="molecule type" value="Genomic_DNA"/>
</dbReference>
<comment type="caution">
    <text evidence="1">The sequence shown here is derived from an EMBL/GenBank/DDBJ whole genome shotgun (WGS) entry which is preliminary data.</text>
</comment>
<accession>A0A917JD78</accession>
<evidence type="ECO:0000313" key="1">
    <source>
        <dbReference type="EMBL" id="GGI52437.1"/>
    </source>
</evidence>
<organism evidence="1 2">
    <name type="scientific">Mucilaginibacter galii</name>
    <dbReference type="NCBI Taxonomy" id="2005073"/>
    <lineage>
        <taxon>Bacteria</taxon>
        <taxon>Pseudomonadati</taxon>
        <taxon>Bacteroidota</taxon>
        <taxon>Sphingobacteriia</taxon>
        <taxon>Sphingobacteriales</taxon>
        <taxon>Sphingobacteriaceae</taxon>
        <taxon>Mucilaginibacter</taxon>
    </lineage>
</organism>
<proteinExistence type="predicted"/>
<reference evidence="1" key="1">
    <citation type="journal article" date="2014" name="Int. J. Syst. Evol. Microbiol.">
        <title>Complete genome sequence of Corynebacterium casei LMG S-19264T (=DSM 44701T), isolated from a smear-ripened cheese.</title>
        <authorList>
            <consortium name="US DOE Joint Genome Institute (JGI-PGF)"/>
            <person name="Walter F."/>
            <person name="Albersmeier A."/>
            <person name="Kalinowski J."/>
            <person name="Ruckert C."/>
        </authorList>
    </citation>
    <scope>NUCLEOTIDE SEQUENCE</scope>
    <source>
        <strain evidence="1">CCM 8711</strain>
    </source>
</reference>
<dbReference type="RefSeq" id="WP_188418551.1">
    <property type="nucleotide sequence ID" value="NZ_BMDO01000013.1"/>
</dbReference>
<protein>
    <submittedName>
        <fullName evidence="1">Uncharacterized protein</fullName>
    </submittedName>
</protein>
<evidence type="ECO:0000313" key="2">
    <source>
        <dbReference type="Proteomes" id="UP000662074"/>
    </source>
</evidence>
<dbReference type="AlphaFoldDB" id="A0A917JD78"/>
<dbReference type="Proteomes" id="UP000662074">
    <property type="component" value="Unassembled WGS sequence"/>
</dbReference>
<reference evidence="1" key="2">
    <citation type="submission" date="2020-09" db="EMBL/GenBank/DDBJ databases">
        <authorList>
            <person name="Sun Q."/>
            <person name="Sedlacek I."/>
        </authorList>
    </citation>
    <scope>NUCLEOTIDE SEQUENCE</scope>
    <source>
        <strain evidence="1">CCM 8711</strain>
    </source>
</reference>
<sequence length="181" mass="20724">MMQAEIKGGPGLSTTWLDNKTFSGRRLTCINLPLTTLYMLANGHYPYSRTINETKTGKKAPVYCLDLIVQNPADLLPAMQKELAKRFDLQAKIKPVIKNIQALRITNPAKFKSIKRNTSGERTYYSRHGEIDQQMITMQEFGQYLEDYGIEKLVVNETGNLEILDINSLSNRKTRKACWMF</sequence>
<keyword evidence="2" id="KW-1185">Reference proteome</keyword>
<name>A0A917JD78_9SPHI</name>
<gene>
    <name evidence="1" type="ORF">GCM10011425_36490</name>
</gene>